<dbReference type="InterPro" id="IPR053781">
    <property type="entry name" value="F-box_AtFBL13-like"/>
</dbReference>
<dbReference type="PANTHER" id="PTHR32212">
    <property type="entry name" value="CYCLIN-LIKE F-BOX"/>
    <property type="match status" value="1"/>
</dbReference>
<gene>
    <name evidence="2" type="ORF">BRARA_B03849</name>
</gene>
<sequence length="211" mass="23979">MNRINGLSDDLLVKILSFLPTKVAISTSILSKRWKCVWMWLPRLEYISICFERESFKCMSDYDSPLRRFLDRSMPLHKASVIESFRLDLAFAGCKPEDIKLWIFIAVSRFLLILKLKGNILLDVPRMVGLPSLKTLQIQSVKLLDGESFRKILSICPVLENLLVKLYGGYVNMGMINVGIPSLLRLSLQIPYDGLLDGLVIDTPSLMLSLT</sequence>
<proteinExistence type="predicted"/>
<reference evidence="2 3" key="1">
    <citation type="submission" date="2018-06" db="EMBL/GenBank/DDBJ databases">
        <title>WGS assembly of Brassica rapa FPsc.</title>
        <authorList>
            <person name="Bowman J."/>
            <person name="Kohchi T."/>
            <person name="Yamato K."/>
            <person name="Jenkins J."/>
            <person name="Shu S."/>
            <person name="Ishizaki K."/>
            <person name="Yamaoka S."/>
            <person name="Nishihama R."/>
            <person name="Nakamura Y."/>
            <person name="Berger F."/>
            <person name="Adam C."/>
            <person name="Aki S."/>
            <person name="Althoff F."/>
            <person name="Araki T."/>
            <person name="Arteaga-Vazquez M."/>
            <person name="Balasubrmanian S."/>
            <person name="Bauer D."/>
            <person name="Boehm C."/>
            <person name="Briginshaw L."/>
            <person name="Caballero-Perez J."/>
            <person name="Catarino B."/>
            <person name="Chen F."/>
            <person name="Chiyoda S."/>
            <person name="Chovatia M."/>
            <person name="Davies K."/>
            <person name="Delmans M."/>
            <person name="Demura T."/>
            <person name="Dierschke T."/>
            <person name="Dolan L."/>
            <person name="Dorantes-Acosta A."/>
            <person name="Eklund D."/>
            <person name="Florent S."/>
            <person name="Flores-Sandoval E."/>
            <person name="Fujiyama A."/>
            <person name="Fukuzawa H."/>
            <person name="Galik B."/>
            <person name="Grimanelli D."/>
            <person name="Grimwood J."/>
            <person name="Grossniklaus U."/>
            <person name="Hamada T."/>
            <person name="Haseloff J."/>
            <person name="Hetherington A."/>
            <person name="Higo A."/>
            <person name="Hirakawa Y."/>
            <person name="Hundley H."/>
            <person name="Ikeda Y."/>
            <person name="Inoue K."/>
            <person name="Inoue S."/>
            <person name="Ishida S."/>
            <person name="Jia Q."/>
            <person name="Kakita M."/>
            <person name="Kanazawa T."/>
            <person name="Kawai Y."/>
            <person name="Kawashima T."/>
            <person name="Kennedy M."/>
            <person name="Kinose K."/>
            <person name="Kinoshita T."/>
            <person name="Kohara Y."/>
            <person name="Koide E."/>
            <person name="Komatsu K."/>
            <person name="Kopischke S."/>
            <person name="Kubo M."/>
            <person name="Kyozuka J."/>
            <person name="Lagercrantz U."/>
            <person name="Lin S."/>
            <person name="Lindquist E."/>
            <person name="Lipzen A."/>
            <person name="Lu C."/>
            <person name="Luna E."/>
            <person name="Martienssen R."/>
            <person name="Minamino N."/>
            <person name="Mizutani M."/>
            <person name="Mizutani M."/>
            <person name="Mochizuki N."/>
            <person name="Monte I."/>
            <person name="Mosher R."/>
            <person name="Nagasaki H."/>
            <person name="Nakagami H."/>
            <person name="Naramoto S."/>
            <person name="Nishitani K."/>
            <person name="Ohtani M."/>
            <person name="Okamoto T."/>
            <person name="Okumura M."/>
            <person name="Phillips J."/>
            <person name="Pollak B."/>
            <person name="Reinders A."/>
            <person name="Roevekamp M."/>
            <person name="Sano R."/>
            <person name="Sawa S."/>
            <person name="Schmid M."/>
            <person name="Shirakawa M."/>
            <person name="Solano R."/>
            <person name="Spunde A."/>
            <person name="Suetsugu N."/>
            <person name="Sugano S."/>
            <person name="Sugiyama A."/>
            <person name="Sun R."/>
            <person name="Suzuki Y."/>
            <person name="Takenaka M."/>
            <person name="Takezawa D."/>
            <person name="Tomogane H."/>
            <person name="Tsuzuki M."/>
            <person name="Ueda T."/>
            <person name="Umeda M."/>
            <person name="Ward J."/>
            <person name="Watanabe Y."/>
            <person name="Yazaki K."/>
            <person name="Yokoyama R."/>
            <person name="Yoshitake Y."/>
            <person name="Yotsui I."/>
            <person name="Zachgo S."/>
            <person name="Schmutz J."/>
        </authorList>
    </citation>
    <scope>NUCLEOTIDE SEQUENCE [LARGE SCALE GENOMIC DNA]</scope>
    <source>
        <strain evidence="3">cv. B-3</strain>
    </source>
</reference>
<dbReference type="PANTHER" id="PTHR32212:SF377">
    <property type="entry name" value="FBD DOMAIN-CONTAINING PROTEIN"/>
    <property type="match status" value="1"/>
</dbReference>
<dbReference type="AlphaFoldDB" id="A0A398AGL1"/>
<accession>A0A398AGL1</accession>
<evidence type="ECO:0000313" key="3">
    <source>
        <dbReference type="Proteomes" id="UP000264353"/>
    </source>
</evidence>
<dbReference type="EMBL" id="CM010629">
    <property type="protein sequence ID" value="RID76899.1"/>
    <property type="molecule type" value="Genomic_DNA"/>
</dbReference>
<dbReference type="InterPro" id="IPR013101">
    <property type="entry name" value="LRR_PRU1-like"/>
</dbReference>
<dbReference type="Pfam" id="PF00646">
    <property type="entry name" value="F-box"/>
    <property type="match status" value="1"/>
</dbReference>
<dbReference type="CDD" id="cd22160">
    <property type="entry name" value="F-box_AtFBL13-like"/>
    <property type="match status" value="1"/>
</dbReference>
<evidence type="ECO:0000259" key="1">
    <source>
        <dbReference type="Pfam" id="PF00646"/>
    </source>
</evidence>
<dbReference type="SUPFAM" id="SSF81383">
    <property type="entry name" value="F-box domain"/>
    <property type="match status" value="1"/>
</dbReference>
<protein>
    <recommendedName>
        <fullName evidence="1">F-box domain-containing protein</fullName>
    </recommendedName>
</protein>
<dbReference type="Proteomes" id="UP000264353">
    <property type="component" value="Chromosome A2"/>
</dbReference>
<dbReference type="InterPro" id="IPR036047">
    <property type="entry name" value="F-box-like_dom_sf"/>
</dbReference>
<name>A0A398AGL1_BRACM</name>
<dbReference type="Pfam" id="PF07723">
    <property type="entry name" value="LRR_2"/>
    <property type="match status" value="1"/>
</dbReference>
<dbReference type="InterPro" id="IPR001810">
    <property type="entry name" value="F-box_dom"/>
</dbReference>
<evidence type="ECO:0000313" key="2">
    <source>
        <dbReference type="EMBL" id="RID76899.1"/>
    </source>
</evidence>
<feature type="domain" description="F-box" evidence="1">
    <location>
        <begin position="5"/>
        <end position="43"/>
    </location>
</feature>
<organism evidence="2 3">
    <name type="scientific">Brassica campestris</name>
    <name type="common">Field mustard</name>
    <dbReference type="NCBI Taxonomy" id="3711"/>
    <lineage>
        <taxon>Eukaryota</taxon>
        <taxon>Viridiplantae</taxon>
        <taxon>Streptophyta</taxon>
        <taxon>Embryophyta</taxon>
        <taxon>Tracheophyta</taxon>
        <taxon>Spermatophyta</taxon>
        <taxon>Magnoliopsida</taxon>
        <taxon>eudicotyledons</taxon>
        <taxon>Gunneridae</taxon>
        <taxon>Pentapetalae</taxon>
        <taxon>rosids</taxon>
        <taxon>malvids</taxon>
        <taxon>Brassicales</taxon>
        <taxon>Brassicaceae</taxon>
        <taxon>Brassiceae</taxon>
        <taxon>Brassica</taxon>
    </lineage>
</organism>
<dbReference type="SUPFAM" id="SSF52047">
    <property type="entry name" value="RNI-like"/>
    <property type="match status" value="1"/>
</dbReference>